<dbReference type="RefSeq" id="WP_162944330.1">
    <property type="nucleotide sequence ID" value="NZ_BMIW01000075.1"/>
</dbReference>
<dbReference type="Pfam" id="PF07833">
    <property type="entry name" value="Cu_amine_oxidN1"/>
    <property type="match status" value="1"/>
</dbReference>
<evidence type="ECO:0000256" key="1">
    <source>
        <dbReference type="SAM" id="SignalP"/>
    </source>
</evidence>
<feature type="signal peptide" evidence="1">
    <location>
        <begin position="1"/>
        <end position="25"/>
    </location>
</feature>
<dbReference type="InterPro" id="IPR012854">
    <property type="entry name" value="Cu_amine_oxidase-like_N"/>
</dbReference>
<gene>
    <name evidence="3" type="ORF">GCM10010913_48420</name>
</gene>
<comment type="caution">
    <text evidence="3">The sequence shown here is derived from an EMBL/GenBank/DDBJ whole genome shotgun (WGS) entry which is preliminary data.</text>
</comment>
<feature type="domain" description="Copper amine oxidase-like N-terminal" evidence="2">
    <location>
        <begin position="70"/>
        <end position="172"/>
    </location>
</feature>
<dbReference type="InterPro" id="IPR036582">
    <property type="entry name" value="Mao_N_sf"/>
</dbReference>
<dbReference type="InterPro" id="IPR035986">
    <property type="entry name" value="PKD_dom_sf"/>
</dbReference>
<dbReference type="Proteomes" id="UP000608420">
    <property type="component" value="Unassembled WGS sequence"/>
</dbReference>
<reference evidence="4" key="1">
    <citation type="journal article" date="2019" name="Int. J. Syst. Evol. Microbiol.">
        <title>The Global Catalogue of Microorganisms (GCM) 10K type strain sequencing project: providing services to taxonomists for standard genome sequencing and annotation.</title>
        <authorList>
            <consortium name="The Broad Institute Genomics Platform"/>
            <consortium name="The Broad Institute Genome Sequencing Center for Infectious Disease"/>
            <person name="Wu L."/>
            <person name="Ma J."/>
        </authorList>
    </citation>
    <scope>NUCLEOTIDE SEQUENCE [LARGE SCALE GENOMIC DNA]</scope>
    <source>
        <strain evidence="4">CGMCC 1.15420</strain>
    </source>
</reference>
<dbReference type="Gene3D" id="3.30.457.10">
    <property type="entry name" value="Copper amine oxidase-like, N-terminal domain"/>
    <property type="match status" value="1"/>
</dbReference>
<accession>A0ABQ1WAP4</accession>
<evidence type="ECO:0000313" key="4">
    <source>
        <dbReference type="Proteomes" id="UP000608420"/>
    </source>
</evidence>
<keyword evidence="1" id="KW-0732">Signal</keyword>
<dbReference type="Gene3D" id="2.60.40.10">
    <property type="entry name" value="Immunoglobulins"/>
    <property type="match status" value="1"/>
</dbReference>
<dbReference type="InterPro" id="IPR013783">
    <property type="entry name" value="Ig-like_fold"/>
</dbReference>
<sequence length="676" mass="74817">MDNIKTIGRITTGLAAAMIIGQLTAAVPAVKAEAAITAPQQEQESKVSSEKSNWNHIILYMNSNKVEQGGQTYQAPRPTVVKKGTTYVGLRFMAERLGAKVSIDSKTKETVIKFDSTELRYKNNSKSFSVNGKETKMSAESYTDNHMQMIPLIPFIQSLDIPYTVEEETITLKLSTKPVASFKVQPDEIIAGETTVTYETKSSSPLGLDIVDERWEGRQERFDAPGSYAVTYSVQDSAGVWSDPFTLTLEAAKPNEPPVANFTTDKDTYRMGEPIVYTDQSYDDEDAIVDRTWMNKEEAFFTPGVVTVSLEVKDRHGATGIFSKKITITEETLYTRDEFYKLFTPVGNKLAVDGYSVKKMEAVPYSYKTEPITLFRSSGPESIDSEGILYQDTITGAARFLLHHKNKMDQPAKLYTLAENLGTTPATITFKNEAMAGPSTYAEWAGRVSLTRYFEGIIAGDSNKELVLQPGERRVIWNSINKNVMNPQEIITFTGELSSDAPIRYTTLLISAKRDPIEDLDSLPYLDPNESIVRGTFADSNRVFEYNEPLGSRSVKLSLTDNREDPFQSGSDGIKGTAAINSGNYGLVYKLKLNHVAPNTLILFNPRGGLFVGSALVNNKVVTFGHSGKEDISSTASVLYRTGDREESVEIWISPAAGSNLPFVLLFEPMPQKKTP</sequence>
<feature type="chain" id="PRO_5045912363" description="Copper amine oxidase-like N-terminal domain-containing protein" evidence="1">
    <location>
        <begin position="26"/>
        <end position="676"/>
    </location>
</feature>
<evidence type="ECO:0000313" key="3">
    <source>
        <dbReference type="EMBL" id="GGG20484.1"/>
    </source>
</evidence>
<keyword evidence="4" id="KW-1185">Reference proteome</keyword>
<dbReference type="EMBL" id="BMIW01000075">
    <property type="protein sequence ID" value="GGG20484.1"/>
    <property type="molecule type" value="Genomic_DNA"/>
</dbReference>
<dbReference type="SUPFAM" id="SSF55383">
    <property type="entry name" value="Copper amine oxidase, domain N"/>
    <property type="match status" value="1"/>
</dbReference>
<dbReference type="SUPFAM" id="SSF49299">
    <property type="entry name" value="PKD domain"/>
    <property type="match status" value="1"/>
</dbReference>
<organism evidence="3 4">
    <name type="scientific">Paenibacillus aceti</name>
    <dbReference type="NCBI Taxonomy" id="1820010"/>
    <lineage>
        <taxon>Bacteria</taxon>
        <taxon>Bacillati</taxon>
        <taxon>Bacillota</taxon>
        <taxon>Bacilli</taxon>
        <taxon>Bacillales</taxon>
        <taxon>Paenibacillaceae</taxon>
        <taxon>Paenibacillus</taxon>
    </lineage>
</organism>
<proteinExistence type="predicted"/>
<name>A0ABQ1WAP4_9BACL</name>
<evidence type="ECO:0000259" key="2">
    <source>
        <dbReference type="Pfam" id="PF07833"/>
    </source>
</evidence>
<protein>
    <recommendedName>
        <fullName evidence="2">Copper amine oxidase-like N-terminal domain-containing protein</fullName>
    </recommendedName>
</protein>